<feature type="domain" description="Ig-like" evidence="3">
    <location>
        <begin position="203"/>
        <end position="298"/>
    </location>
</feature>
<dbReference type="Gene3D" id="2.60.40.10">
    <property type="entry name" value="Immunoglobulins"/>
    <property type="match status" value="4"/>
</dbReference>
<evidence type="ECO:0000313" key="5">
    <source>
        <dbReference type="Proteomes" id="UP000694941"/>
    </source>
</evidence>
<dbReference type="Proteomes" id="UP000694941">
    <property type="component" value="Unplaced"/>
</dbReference>
<evidence type="ECO:0000313" key="6">
    <source>
        <dbReference type="RefSeq" id="XP_022236574.1"/>
    </source>
</evidence>
<reference evidence="6" key="1">
    <citation type="submission" date="2025-08" db="UniProtKB">
        <authorList>
            <consortium name="RefSeq"/>
        </authorList>
    </citation>
    <scope>IDENTIFICATION</scope>
    <source>
        <tissue evidence="6">Muscle</tissue>
    </source>
</reference>
<dbReference type="InterPro" id="IPR003598">
    <property type="entry name" value="Ig_sub2"/>
</dbReference>
<feature type="non-terminal residue" evidence="6">
    <location>
        <position position="406"/>
    </location>
</feature>
<name>A0ABM1RYW9_LIMPO</name>
<dbReference type="PROSITE" id="PS50853">
    <property type="entry name" value="FN3"/>
    <property type="match status" value="1"/>
</dbReference>
<gene>
    <name evidence="6" type="primary">LOC111084075</name>
</gene>
<dbReference type="SUPFAM" id="SSF48726">
    <property type="entry name" value="Immunoglobulin"/>
    <property type="match status" value="3"/>
</dbReference>
<dbReference type="InterPro" id="IPR036179">
    <property type="entry name" value="Ig-like_dom_sf"/>
</dbReference>
<dbReference type="InterPro" id="IPR013098">
    <property type="entry name" value="Ig_I-set"/>
</dbReference>
<dbReference type="Pfam" id="PF07679">
    <property type="entry name" value="I-set"/>
    <property type="match status" value="3"/>
</dbReference>
<keyword evidence="5" id="KW-1185">Reference proteome</keyword>
<accession>A0ABM1RYW9</accession>
<dbReference type="InterPro" id="IPR013783">
    <property type="entry name" value="Ig-like_fold"/>
</dbReference>
<dbReference type="PROSITE" id="PS50835">
    <property type="entry name" value="IG_LIKE"/>
    <property type="match status" value="3"/>
</dbReference>
<dbReference type="RefSeq" id="XP_022236574.1">
    <property type="nucleotide sequence ID" value="XM_022380866.1"/>
</dbReference>
<proteinExistence type="predicted"/>
<evidence type="ECO:0000259" key="3">
    <source>
        <dbReference type="PROSITE" id="PS50835"/>
    </source>
</evidence>
<feature type="non-terminal residue" evidence="6">
    <location>
        <position position="1"/>
    </location>
</feature>
<feature type="domain" description="Fibronectin type-III" evidence="4">
    <location>
        <begin position="300"/>
        <end position="398"/>
    </location>
</feature>
<dbReference type="SUPFAM" id="SSF49265">
    <property type="entry name" value="Fibronectin type III"/>
    <property type="match status" value="1"/>
</dbReference>
<dbReference type="InterPro" id="IPR007110">
    <property type="entry name" value="Ig-like_dom"/>
</dbReference>
<dbReference type="SMART" id="SM00409">
    <property type="entry name" value="IG"/>
    <property type="match status" value="3"/>
</dbReference>
<evidence type="ECO:0000259" key="4">
    <source>
        <dbReference type="PROSITE" id="PS50853"/>
    </source>
</evidence>
<feature type="domain" description="Ig-like" evidence="3">
    <location>
        <begin position="11"/>
        <end position="101"/>
    </location>
</feature>
<dbReference type="SMART" id="SM00408">
    <property type="entry name" value="IGc2"/>
    <property type="match status" value="3"/>
</dbReference>
<dbReference type="Pfam" id="PF00041">
    <property type="entry name" value="fn3"/>
    <property type="match status" value="1"/>
</dbReference>
<keyword evidence="2" id="KW-1015">Disulfide bond</keyword>
<evidence type="ECO:0000256" key="1">
    <source>
        <dbReference type="ARBA" id="ARBA00022737"/>
    </source>
</evidence>
<evidence type="ECO:0000256" key="2">
    <source>
        <dbReference type="ARBA" id="ARBA00023157"/>
    </source>
</evidence>
<feature type="domain" description="Ig-like" evidence="3">
    <location>
        <begin position="105"/>
        <end position="198"/>
    </location>
</feature>
<dbReference type="InterPro" id="IPR003961">
    <property type="entry name" value="FN3_dom"/>
</dbReference>
<dbReference type="PANTHER" id="PTHR44170">
    <property type="entry name" value="PROTEIN SIDEKICK"/>
    <property type="match status" value="1"/>
</dbReference>
<dbReference type="CDD" id="cd00063">
    <property type="entry name" value="FN3"/>
    <property type="match status" value="1"/>
</dbReference>
<dbReference type="GeneID" id="111084075"/>
<dbReference type="InterPro" id="IPR036116">
    <property type="entry name" value="FN3_sf"/>
</dbReference>
<dbReference type="PANTHER" id="PTHR44170:SF6">
    <property type="entry name" value="CONTACTIN"/>
    <property type="match status" value="1"/>
</dbReference>
<keyword evidence="1" id="KW-0677">Repeat</keyword>
<organism evidence="5 6">
    <name type="scientific">Limulus polyphemus</name>
    <name type="common">Atlantic horseshoe crab</name>
    <dbReference type="NCBI Taxonomy" id="6850"/>
    <lineage>
        <taxon>Eukaryota</taxon>
        <taxon>Metazoa</taxon>
        <taxon>Ecdysozoa</taxon>
        <taxon>Arthropoda</taxon>
        <taxon>Chelicerata</taxon>
        <taxon>Merostomata</taxon>
        <taxon>Xiphosura</taxon>
        <taxon>Limulidae</taxon>
        <taxon>Limulus</taxon>
    </lineage>
</organism>
<sequence>CYHNFSFTEPPSLQPYEFSSDIELGSRVQIVCNLKKGDLPVTFRWSKDGKPLSTNERVTVSSLDAFSSNLRIQDIVSEDVANYSCTATNSAGSDSFTAALIVRAPPFWKRQPKNTAQAILATRTLIVCSVGGYPAPRVTWKIKNPSGSFTPVSRSYKMKVLDNGTLLINDVKVTDSGMYLCQADNGVGEKLEKAVRLSVHVPPSIEKYSEIVTVQRGYTKSVRCVVTGERPLLVKWLKNNHVLEPWSNRHETYSKETTVGTNSTLVIRSIQTQDAALYTCSVENSFGNDSWNIKMIVNEPPQSPSNIFVGDVRSRVAKVSWRSSPTRSAVTQFIVRFWESSRYFGVKKLEEQVLSFGETSLLLRDLHPGTEYTVEIQAENSIGLSEPSDPVTFTTQEEGRCQVFIL</sequence>
<dbReference type="InterPro" id="IPR003599">
    <property type="entry name" value="Ig_sub"/>
</dbReference>
<protein>
    <submittedName>
        <fullName evidence="6">Down syndrome cell adhesion molecule homolog</fullName>
    </submittedName>
</protein>
<dbReference type="SMART" id="SM00060">
    <property type="entry name" value="FN3"/>
    <property type="match status" value="1"/>
</dbReference>